<feature type="domain" description="Tc1-like transposase DDE" evidence="1">
    <location>
        <begin position="60"/>
        <end position="178"/>
    </location>
</feature>
<dbReference type="InterPro" id="IPR036397">
    <property type="entry name" value="RNaseH_sf"/>
</dbReference>
<dbReference type="RefSeq" id="WP_231577645.1">
    <property type="nucleotide sequence ID" value="NZ_CDNC01000047.1"/>
</dbReference>
<sequence length="226" mass="26532">MHNVLLVYKQLELYFEENKPLQTEEGKNIHVVSYDEKPGIQAIATTSDDLPADETHQCIRRDYEYKRLGTLSLLAGIDLQTGDAIPLVSDSHTSKDYVQFLKILDERYPQEDKIRIILDNLKVHTSKETIRYLSTVPGRFEFVFTPKHGSWLNMIEGFFSKLTRQLLRGMRVKSKTELVNRLYKYFDEINEEPVVFHWKYNLDDLDVSEAVITDALKYELNYKTLY</sequence>
<gene>
    <name evidence="2" type="ORF">TPHV1_510021</name>
</gene>
<protein>
    <recommendedName>
        <fullName evidence="1">Tc1-like transposase DDE domain-containing protein</fullName>
    </recommendedName>
</protein>
<dbReference type="AlphaFoldDB" id="A0A0B7GWB3"/>
<evidence type="ECO:0000313" key="3">
    <source>
        <dbReference type="Proteomes" id="UP000042527"/>
    </source>
</evidence>
<dbReference type="EMBL" id="CDNC01000047">
    <property type="protein sequence ID" value="CEM62954.1"/>
    <property type="molecule type" value="Genomic_DNA"/>
</dbReference>
<keyword evidence="3" id="KW-1185">Reference proteome</keyword>
<dbReference type="Proteomes" id="UP000042527">
    <property type="component" value="Unassembled WGS sequence"/>
</dbReference>
<dbReference type="Pfam" id="PF13358">
    <property type="entry name" value="DDE_3"/>
    <property type="match status" value="1"/>
</dbReference>
<dbReference type="InterPro" id="IPR038717">
    <property type="entry name" value="Tc1-like_DDE_dom"/>
</dbReference>
<dbReference type="Gene3D" id="3.30.420.10">
    <property type="entry name" value="Ribonuclease H-like superfamily/Ribonuclease H"/>
    <property type="match status" value="1"/>
</dbReference>
<evidence type="ECO:0000259" key="1">
    <source>
        <dbReference type="Pfam" id="PF13358"/>
    </source>
</evidence>
<dbReference type="InterPro" id="IPR047655">
    <property type="entry name" value="Transpos_IS630-like"/>
</dbReference>
<reference evidence="3" key="1">
    <citation type="submission" date="2015-01" db="EMBL/GenBank/DDBJ databases">
        <authorList>
            <person name="Manzoor Shahid"/>
            <person name="Zubair Saima"/>
        </authorList>
    </citation>
    <scope>NUCLEOTIDE SEQUENCE [LARGE SCALE GENOMIC DNA]</scope>
    <source>
        <strain evidence="3">V1</strain>
    </source>
</reference>
<proteinExistence type="predicted"/>
<name>A0A0B7GWB3_TREPH</name>
<dbReference type="NCBIfam" id="NF033545">
    <property type="entry name" value="transpos_IS630"/>
    <property type="match status" value="1"/>
</dbReference>
<dbReference type="GO" id="GO:0003676">
    <property type="term" value="F:nucleic acid binding"/>
    <property type="evidence" value="ECO:0007669"/>
    <property type="project" value="InterPro"/>
</dbReference>
<evidence type="ECO:0000313" key="2">
    <source>
        <dbReference type="EMBL" id="CEM62954.1"/>
    </source>
</evidence>
<organism evidence="2 3">
    <name type="scientific">Treponema phagedenis</name>
    <dbReference type="NCBI Taxonomy" id="162"/>
    <lineage>
        <taxon>Bacteria</taxon>
        <taxon>Pseudomonadati</taxon>
        <taxon>Spirochaetota</taxon>
        <taxon>Spirochaetia</taxon>
        <taxon>Spirochaetales</taxon>
        <taxon>Treponemataceae</taxon>
        <taxon>Treponema</taxon>
    </lineage>
</organism>
<accession>A0A0B7GWB3</accession>